<protein>
    <submittedName>
        <fullName evidence="10">Protein get1</fullName>
    </submittedName>
</protein>
<keyword evidence="9" id="KW-0732">Signal</keyword>
<dbReference type="InterPro" id="IPR027538">
    <property type="entry name" value="Get1_fungi"/>
</dbReference>
<dbReference type="PANTHER" id="PTHR42650:SF1">
    <property type="entry name" value="GUIDED ENTRY OF TAIL-ANCHORED PROTEINS FACTOR 1"/>
    <property type="match status" value="1"/>
</dbReference>
<evidence type="ECO:0000256" key="5">
    <source>
        <dbReference type="ARBA" id="ARBA00022824"/>
    </source>
</evidence>
<dbReference type="PANTHER" id="PTHR42650">
    <property type="entry name" value="TAIL-ANCHORED PROTEIN INSERTION RECEPTOR WRB"/>
    <property type="match status" value="1"/>
</dbReference>
<dbReference type="InterPro" id="IPR029012">
    <property type="entry name" value="Helix_hairpin_bin_sf"/>
</dbReference>
<dbReference type="GO" id="GO:0043529">
    <property type="term" value="C:GET complex"/>
    <property type="evidence" value="ECO:0007669"/>
    <property type="project" value="InterPro"/>
</dbReference>
<accession>A0A4S2MLQ7</accession>
<dbReference type="EMBL" id="ML220148">
    <property type="protein sequence ID" value="TGZ77845.1"/>
    <property type="molecule type" value="Genomic_DNA"/>
</dbReference>
<evidence type="ECO:0000256" key="6">
    <source>
        <dbReference type="ARBA" id="ARBA00022989"/>
    </source>
</evidence>
<dbReference type="OrthoDB" id="69461at2759"/>
<dbReference type="GO" id="GO:0043495">
    <property type="term" value="F:protein-membrane adaptor activity"/>
    <property type="evidence" value="ECO:0007669"/>
    <property type="project" value="TreeGrafter"/>
</dbReference>
<keyword evidence="6 8" id="KW-1133">Transmembrane helix</keyword>
<evidence type="ECO:0000256" key="2">
    <source>
        <dbReference type="ARBA" id="ARBA00010799"/>
    </source>
</evidence>
<keyword evidence="11" id="KW-1185">Reference proteome</keyword>
<keyword evidence="5 8" id="KW-0256">Endoplasmic reticulum</keyword>
<evidence type="ECO:0000256" key="9">
    <source>
        <dbReference type="SAM" id="SignalP"/>
    </source>
</evidence>
<keyword evidence="4 8" id="KW-0812">Transmembrane</keyword>
<dbReference type="InParanoid" id="A0A4S2MLQ7"/>
<dbReference type="InterPro" id="IPR028945">
    <property type="entry name" value="Get1"/>
</dbReference>
<feature type="signal peptide" evidence="9">
    <location>
        <begin position="1"/>
        <end position="20"/>
    </location>
</feature>
<dbReference type="HAMAP" id="MF_03113">
    <property type="entry name" value="Get1"/>
    <property type="match status" value="1"/>
</dbReference>
<proteinExistence type="inferred from homology"/>
<evidence type="ECO:0000256" key="1">
    <source>
        <dbReference type="ARBA" id="ARBA00004477"/>
    </source>
</evidence>
<dbReference type="Gene3D" id="1.10.287.660">
    <property type="entry name" value="Helix hairpin bin"/>
    <property type="match status" value="1"/>
</dbReference>
<evidence type="ECO:0000313" key="10">
    <source>
        <dbReference type="EMBL" id="TGZ77845.1"/>
    </source>
</evidence>
<dbReference type="STRING" id="341454.A0A4S2MLQ7"/>
<comment type="caution">
    <text evidence="8">Lacks conserved residue(s) required for the propagation of feature annotation.</text>
</comment>
<evidence type="ECO:0000256" key="4">
    <source>
        <dbReference type="ARBA" id="ARBA00022692"/>
    </source>
</evidence>
<name>A0A4S2MLQ7_9PEZI</name>
<comment type="subcellular location">
    <subcellularLocation>
        <location evidence="1">Endoplasmic reticulum membrane</location>
        <topology evidence="1">Multi-pass membrane protein</topology>
    </subcellularLocation>
</comment>
<evidence type="ECO:0000256" key="7">
    <source>
        <dbReference type="ARBA" id="ARBA00023136"/>
    </source>
</evidence>
<feature type="topological domain" description="Cytoplasmic" evidence="8">
    <location>
        <begin position="173"/>
        <end position="213"/>
    </location>
</feature>
<keyword evidence="7 8" id="KW-0472">Membrane</keyword>
<evidence type="ECO:0000313" key="11">
    <source>
        <dbReference type="Proteomes" id="UP000298138"/>
    </source>
</evidence>
<gene>
    <name evidence="8" type="primary">GET1</name>
    <name evidence="10" type="ORF">EX30DRAFT_343745</name>
</gene>
<organism evidence="10 11">
    <name type="scientific">Ascodesmis nigricans</name>
    <dbReference type="NCBI Taxonomy" id="341454"/>
    <lineage>
        <taxon>Eukaryota</taxon>
        <taxon>Fungi</taxon>
        <taxon>Dikarya</taxon>
        <taxon>Ascomycota</taxon>
        <taxon>Pezizomycotina</taxon>
        <taxon>Pezizomycetes</taxon>
        <taxon>Pezizales</taxon>
        <taxon>Ascodesmidaceae</taxon>
        <taxon>Ascodesmis</taxon>
    </lineage>
</organism>
<dbReference type="Pfam" id="PF04420">
    <property type="entry name" value="CHD5"/>
    <property type="match status" value="1"/>
</dbReference>
<feature type="topological domain" description="Lumenal" evidence="8">
    <location>
        <begin position="1"/>
        <end position="4"/>
    </location>
</feature>
<keyword evidence="3 8" id="KW-0813">Transport</keyword>
<comment type="similarity">
    <text evidence="2 8">Belongs to the WRB/GET1 family.</text>
</comment>
<dbReference type="GO" id="GO:0071816">
    <property type="term" value="P:tail-anchored membrane protein insertion into ER membrane"/>
    <property type="evidence" value="ECO:0007669"/>
    <property type="project" value="InterPro"/>
</dbReference>
<dbReference type="Proteomes" id="UP000298138">
    <property type="component" value="Unassembled WGS sequence"/>
</dbReference>
<feature type="chain" id="PRO_5020560100" evidence="9">
    <location>
        <begin position="21"/>
        <end position="213"/>
    </location>
</feature>
<evidence type="ECO:0000256" key="8">
    <source>
        <dbReference type="HAMAP-Rule" id="MF_03113"/>
    </source>
</evidence>
<dbReference type="AlphaFoldDB" id="A0A4S2MLQ7"/>
<evidence type="ECO:0000256" key="3">
    <source>
        <dbReference type="ARBA" id="ARBA00022448"/>
    </source>
</evidence>
<reference evidence="10 11" key="1">
    <citation type="submission" date="2019-04" db="EMBL/GenBank/DDBJ databases">
        <title>Comparative genomics and transcriptomics to analyze fruiting body development in filamentous ascomycetes.</title>
        <authorList>
            <consortium name="DOE Joint Genome Institute"/>
            <person name="Lutkenhaus R."/>
            <person name="Traeger S."/>
            <person name="Breuer J."/>
            <person name="Kuo A."/>
            <person name="Lipzen A."/>
            <person name="Pangilinan J."/>
            <person name="Dilworth D."/>
            <person name="Sandor L."/>
            <person name="Poggeler S."/>
            <person name="Barry K."/>
            <person name="Grigoriev I.V."/>
            <person name="Nowrousian M."/>
        </authorList>
    </citation>
    <scope>NUCLEOTIDE SEQUENCE [LARGE SCALE GENOMIC DNA]</scope>
    <source>
        <strain evidence="10 11">CBS 389.68</strain>
    </source>
</reference>
<sequence>MPSLLLFVVLLSIITSLISTLGAPAINQLLWSLYTRLPTPLHNLVQKNAVLRREVFQLRTQLSGISAQDDFAKWAKIRRVLDKKNAELEASQTQLTTLRSAFDSRAGILRWFITTGLRMFIQFWFSKQPMFWLPQGAVPSYAEWVLSFPRAPRGSVSIQVWGFATGQMVSLLFAIIEQVYGSFFNAAAAPPVEEPMKMAAAPVTPAKEVKKGQ</sequence>
<dbReference type="GO" id="GO:0005789">
    <property type="term" value="C:endoplasmic reticulum membrane"/>
    <property type="evidence" value="ECO:0007669"/>
    <property type="project" value="UniProtKB-SubCell"/>
</dbReference>